<gene>
    <name evidence="2" type="ORF">EXN68_11995</name>
</gene>
<dbReference type="OrthoDB" id="8081566at2"/>
<dbReference type="RefSeq" id="WP_142840993.1">
    <property type="nucleotide sequence ID" value="NZ_SGNY01000003.1"/>
</dbReference>
<dbReference type="AlphaFoldDB" id="A0A546XIA1"/>
<proteinExistence type="predicted"/>
<comment type="caution">
    <text evidence="2">The sequence shown here is derived from an EMBL/GenBank/DDBJ whole genome shotgun (WGS) entry which is preliminary data.</text>
</comment>
<reference evidence="2 3" key="1">
    <citation type="journal article" date="2019" name="Appl. Microbiol. Biotechnol.">
        <title>Differential efficiency of wild type rhizogenic strains for rol gene transformation of plants.</title>
        <authorList>
            <person name="Desmet S."/>
            <person name="De Keyser E."/>
            <person name="Van Vaerenbergh J."/>
            <person name="Baeyen S."/>
            <person name="Van Huylenbroeck J."/>
            <person name="Geelen D."/>
            <person name="Dhooghe E."/>
        </authorList>
    </citation>
    <scope>NUCLEOTIDE SEQUENCE [LARGE SCALE GENOMIC DNA]</scope>
    <source>
        <strain evidence="2 3">GBBC3284</strain>
    </source>
</reference>
<evidence type="ECO:0000313" key="2">
    <source>
        <dbReference type="EMBL" id="TRB00432.1"/>
    </source>
</evidence>
<protein>
    <submittedName>
        <fullName evidence="2">Uncharacterized protein</fullName>
    </submittedName>
</protein>
<feature type="region of interest" description="Disordered" evidence="1">
    <location>
        <begin position="1"/>
        <end position="26"/>
    </location>
</feature>
<organism evidence="2 3">
    <name type="scientific">Rhizobium rhizogenes</name>
    <name type="common">Agrobacterium rhizogenes</name>
    <dbReference type="NCBI Taxonomy" id="359"/>
    <lineage>
        <taxon>Bacteria</taxon>
        <taxon>Pseudomonadati</taxon>
        <taxon>Pseudomonadota</taxon>
        <taxon>Alphaproteobacteria</taxon>
        <taxon>Hyphomicrobiales</taxon>
        <taxon>Rhizobiaceae</taxon>
        <taxon>Rhizobium/Agrobacterium group</taxon>
        <taxon>Rhizobium</taxon>
    </lineage>
</organism>
<accession>A0A546XIA1</accession>
<name>A0A546XIA1_RHIRH</name>
<evidence type="ECO:0000256" key="1">
    <source>
        <dbReference type="SAM" id="MobiDB-lite"/>
    </source>
</evidence>
<sequence length="178" mass="19950">MAEVTGPISSLPGRSHAVPEGMTCDQHPDRPAVARIQGETDSFGCEMIDMCQECSDDYRAYMKSDEAKEDRKGNCEWCGQFADDLREARDYEEGMSGRVYRVCGACIRRVNEEAAAELDYLDDLDFPEPDDDYCGRCCEEGDLHGCGGVWHGYCTCETGLRLKGEAEARYRAKSEVRK</sequence>
<dbReference type="EMBL" id="SGNY01000003">
    <property type="protein sequence ID" value="TRB00432.1"/>
    <property type="molecule type" value="Genomic_DNA"/>
</dbReference>
<dbReference type="Proteomes" id="UP000315434">
    <property type="component" value="Unassembled WGS sequence"/>
</dbReference>
<evidence type="ECO:0000313" key="3">
    <source>
        <dbReference type="Proteomes" id="UP000315434"/>
    </source>
</evidence>